<dbReference type="InterPro" id="IPR044054">
    <property type="entry name" value="Rv0078B"/>
</dbReference>
<dbReference type="AlphaFoldDB" id="B4CY81"/>
<accession>B4CY81</accession>
<dbReference type="Pfam" id="PF18993">
    <property type="entry name" value="Rv0078B"/>
    <property type="match status" value="1"/>
</dbReference>
<dbReference type="STRING" id="497964.CfE428DRAFT_1522"/>
<protein>
    <submittedName>
        <fullName evidence="1">Uncharacterized protein</fullName>
    </submittedName>
</protein>
<gene>
    <name evidence="1" type="ORF">CfE428DRAFT_1522</name>
</gene>
<organism evidence="1 2">
    <name type="scientific">Chthoniobacter flavus Ellin428</name>
    <dbReference type="NCBI Taxonomy" id="497964"/>
    <lineage>
        <taxon>Bacteria</taxon>
        <taxon>Pseudomonadati</taxon>
        <taxon>Verrucomicrobiota</taxon>
        <taxon>Spartobacteria</taxon>
        <taxon>Chthoniobacterales</taxon>
        <taxon>Chthoniobacteraceae</taxon>
        <taxon>Chthoniobacter</taxon>
    </lineage>
</organism>
<comment type="caution">
    <text evidence="1">The sequence shown here is derived from an EMBL/GenBank/DDBJ whole genome shotgun (WGS) entry which is preliminary data.</text>
</comment>
<dbReference type="EMBL" id="ABVL01000003">
    <property type="protein sequence ID" value="EDY21229.1"/>
    <property type="molecule type" value="Genomic_DNA"/>
</dbReference>
<evidence type="ECO:0000313" key="1">
    <source>
        <dbReference type="EMBL" id="EDY21229.1"/>
    </source>
</evidence>
<keyword evidence="2" id="KW-1185">Reference proteome</keyword>
<proteinExistence type="predicted"/>
<evidence type="ECO:0000313" key="2">
    <source>
        <dbReference type="Proteomes" id="UP000005824"/>
    </source>
</evidence>
<name>B4CY81_9BACT</name>
<dbReference type="RefSeq" id="WP_006978848.1">
    <property type="nucleotide sequence ID" value="NZ_ABVL01000003.1"/>
</dbReference>
<dbReference type="InParanoid" id="B4CY81"/>
<reference evidence="1 2" key="1">
    <citation type="journal article" date="2011" name="J. Bacteriol.">
        <title>Genome sequence of Chthoniobacter flavus Ellin428, an aerobic heterotrophic soil bacterium.</title>
        <authorList>
            <person name="Kant R."/>
            <person name="van Passel M.W."/>
            <person name="Palva A."/>
            <person name="Lucas S."/>
            <person name="Lapidus A."/>
            <person name="Glavina Del Rio T."/>
            <person name="Dalin E."/>
            <person name="Tice H."/>
            <person name="Bruce D."/>
            <person name="Goodwin L."/>
            <person name="Pitluck S."/>
            <person name="Larimer F.W."/>
            <person name="Land M.L."/>
            <person name="Hauser L."/>
            <person name="Sangwan P."/>
            <person name="de Vos W.M."/>
            <person name="Janssen P.H."/>
            <person name="Smidt H."/>
        </authorList>
    </citation>
    <scope>NUCLEOTIDE SEQUENCE [LARGE SCALE GENOMIC DNA]</scope>
    <source>
        <strain evidence="1 2">Ellin428</strain>
    </source>
</reference>
<sequence length="86" mass="9821">MGPPNEFQPLIDEIFREKVLRARASKQPGVLSLDGFDLFEAALELTREGIRGEHPHATNAEIEAEVNRRLAIRRRIDEHGIYRSVT</sequence>
<dbReference type="Proteomes" id="UP000005824">
    <property type="component" value="Unassembled WGS sequence"/>
</dbReference>